<dbReference type="AlphaFoldDB" id="A0A5M6CUL4"/>
<organism evidence="2 3">
    <name type="scientific">Roseiconus nitratireducens</name>
    <dbReference type="NCBI Taxonomy" id="2605748"/>
    <lineage>
        <taxon>Bacteria</taxon>
        <taxon>Pseudomonadati</taxon>
        <taxon>Planctomycetota</taxon>
        <taxon>Planctomycetia</taxon>
        <taxon>Pirellulales</taxon>
        <taxon>Pirellulaceae</taxon>
        <taxon>Roseiconus</taxon>
    </lineage>
</organism>
<keyword evidence="1" id="KW-1133">Transmembrane helix</keyword>
<proteinExistence type="predicted"/>
<reference evidence="2 3" key="1">
    <citation type="submission" date="2019-08" db="EMBL/GenBank/DDBJ databases">
        <authorList>
            <person name="Dhanesh K."/>
            <person name="Kumar G."/>
            <person name="Sasikala C."/>
            <person name="Venkata Ramana C."/>
        </authorList>
    </citation>
    <scope>NUCLEOTIDE SEQUENCE [LARGE SCALE GENOMIC DNA]</scope>
    <source>
        <strain evidence="2 3">JC645</strain>
    </source>
</reference>
<sequence>MANLKDHRLIWLKGGLFALLGILSAGLLMAELPDLRSISLFVLSIWAFCRAYYFAFYVIEHYVDPGYRFAGLLDFFRYAVLGESPDRRSGEEHLDGSDPSAE</sequence>
<gene>
    <name evidence="2" type="ORF">FYK55_26165</name>
</gene>
<keyword evidence="1" id="KW-0812">Transmembrane</keyword>
<evidence type="ECO:0000313" key="2">
    <source>
        <dbReference type="EMBL" id="KAA5538924.1"/>
    </source>
</evidence>
<comment type="caution">
    <text evidence="2">The sequence shown here is derived from an EMBL/GenBank/DDBJ whole genome shotgun (WGS) entry which is preliminary data.</text>
</comment>
<dbReference type="Proteomes" id="UP000324479">
    <property type="component" value="Unassembled WGS sequence"/>
</dbReference>
<accession>A0A5M6CUL4</accession>
<evidence type="ECO:0000256" key="1">
    <source>
        <dbReference type="SAM" id="Phobius"/>
    </source>
</evidence>
<feature type="transmembrane region" description="Helical" evidence="1">
    <location>
        <begin position="38"/>
        <end position="59"/>
    </location>
</feature>
<keyword evidence="3" id="KW-1185">Reference proteome</keyword>
<name>A0A5M6CUL4_9BACT</name>
<protein>
    <submittedName>
        <fullName evidence="2">Uncharacterized protein</fullName>
    </submittedName>
</protein>
<feature type="transmembrane region" description="Helical" evidence="1">
    <location>
        <begin position="12"/>
        <end position="32"/>
    </location>
</feature>
<keyword evidence="1" id="KW-0472">Membrane</keyword>
<dbReference type="RefSeq" id="WP_150079595.1">
    <property type="nucleotide sequence ID" value="NZ_VWOX01000024.1"/>
</dbReference>
<dbReference type="EMBL" id="VWOX01000024">
    <property type="protein sequence ID" value="KAA5538924.1"/>
    <property type="molecule type" value="Genomic_DNA"/>
</dbReference>
<evidence type="ECO:0000313" key="3">
    <source>
        <dbReference type="Proteomes" id="UP000324479"/>
    </source>
</evidence>